<dbReference type="InParanoid" id="A0A3Q1GPA0"/>
<evidence type="ECO:0000256" key="2">
    <source>
        <dbReference type="SAM" id="MobiDB-lite"/>
    </source>
</evidence>
<feature type="region of interest" description="Disordered" evidence="2">
    <location>
        <begin position="20"/>
        <end position="128"/>
    </location>
</feature>
<evidence type="ECO:0000313" key="4">
    <source>
        <dbReference type="Ensembl" id="ENSAPOP00000029252.1"/>
    </source>
</evidence>
<dbReference type="GeneTree" id="ENSGT00940000167285"/>
<dbReference type="AlphaFoldDB" id="A0A3Q1GPA0"/>
<proteinExistence type="predicted"/>
<feature type="compositionally biased region" description="Low complexity" evidence="2">
    <location>
        <begin position="624"/>
        <end position="642"/>
    </location>
</feature>
<evidence type="ECO:0000313" key="5">
    <source>
        <dbReference type="Proteomes" id="UP000257200"/>
    </source>
</evidence>
<keyword evidence="1" id="KW-0175">Coiled coil</keyword>
<dbReference type="InterPro" id="IPR029304">
    <property type="entry name" value="AKAP2_C"/>
</dbReference>
<protein>
    <submittedName>
        <fullName evidence="4">Mitotic spindle positioning</fullName>
    </submittedName>
</protein>
<feature type="region of interest" description="Disordered" evidence="2">
    <location>
        <begin position="571"/>
        <end position="645"/>
    </location>
</feature>
<feature type="compositionally biased region" description="Low complexity" evidence="2">
    <location>
        <begin position="208"/>
        <end position="218"/>
    </location>
</feature>
<dbReference type="FunCoup" id="A0A3Q1GPA0">
    <property type="interactions" value="1"/>
</dbReference>
<dbReference type="InterPro" id="IPR042779">
    <property type="entry name" value="MISP/MISP3-like"/>
</dbReference>
<dbReference type="PANTHER" id="PTHR18839">
    <property type="entry name" value="MITOTIC INTERACTOR AND SUBSTRATE OF PLK1 MISP FAMILY MEMBER"/>
    <property type="match status" value="1"/>
</dbReference>
<evidence type="ECO:0000256" key="1">
    <source>
        <dbReference type="ARBA" id="ARBA00023054"/>
    </source>
</evidence>
<dbReference type="Proteomes" id="UP000257200">
    <property type="component" value="Unplaced"/>
</dbReference>
<feature type="domain" description="A-kinase anchor protein 2 C-terminal" evidence="3">
    <location>
        <begin position="633"/>
        <end position="821"/>
    </location>
</feature>
<reference evidence="4" key="2">
    <citation type="submission" date="2025-09" db="UniProtKB">
        <authorList>
            <consortium name="Ensembl"/>
        </authorList>
    </citation>
    <scope>IDENTIFICATION</scope>
</reference>
<feature type="compositionally biased region" description="Polar residues" evidence="2">
    <location>
        <begin position="33"/>
        <end position="43"/>
    </location>
</feature>
<reference evidence="4" key="1">
    <citation type="submission" date="2025-08" db="UniProtKB">
        <authorList>
            <consortium name="Ensembl"/>
        </authorList>
    </citation>
    <scope>IDENTIFICATION</scope>
</reference>
<accession>A0A3Q1GPA0</accession>
<feature type="compositionally biased region" description="Low complexity" evidence="2">
    <location>
        <begin position="54"/>
        <end position="125"/>
    </location>
</feature>
<dbReference type="PANTHER" id="PTHR18839:SF0">
    <property type="entry name" value="MITOTIC INTERACTOR AND SUBSTRATE OF PLK1 ISOFORM X1-RELATED"/>
    <property type="match status" value="1"/>
</dbReference>
<feature type="compositionally biased region" description="Basic and acidic residues" evidence="2">
    <location>
        <begin position="612"/>
        <end position="623"/>
    </location>
</feature>
<feature type="compositionally biased region" description="Polar residues" evidence="2">
    <location>
        <begin position="194"/>
        <end position="207"/>
    </location>
</feature>
<keyword evidence="5" id="KW-1185">Reference proteome</keyword>
<name>A0A3Q1GPA0_9TELE</name>
<dbReference type="Ensembl" id="ENSAPOT00000020202.1">
    <property type="protein sequence ID" value="ENSAPOP00000029252.1"/>
    <property type="gene ID" value="ENSAPOG00000014998.1"/>
</dbReference>
<sequence length="826" mass="92103">MFRYTAPWQVLCHSLDQESKRLSAGDRRDALTLRSSQTSTSVHHLQPSEPRPPVSSTVPPVSSTVPPVSSTAPPVSSTAPPVSSTVPPVGSTAPSISSTAPSISSTAPPDSSTAPPIASTAPPADMDSFPRKWVLKPLSPLLQPSDLRTIAGPAPHPDDLNFSSITVTRQSSVVVSSLEEDKSKDVVVEARQVAVSQDGGSTSDEWQPSSPGSSGSSSHCGFYSFVDDPDSPEAELNEAWMVSTERQAKLATLKEERGFKLQTYSSSRKPESLFSDYNGDSLYRVDPNIKVVREDEEKQLRREIIRNQAPKKNPALKEQERSLESLDLNQSTDKLIDGFSLSYSPVRAEPPRHAEPGTIDNEQINFNAVRKQFLKMEQDRPMPLLHPQRSSKTRLNLSRPDVSPTVRLEDVDTSTTFKAAAEEETYPQRRVTVLQSQDSVFDEVDSHLEQLEVGSSITTSKGLFSSYTELDGETIRFSKASETPIEREIRLVQEREENLRHSRGLKHSNSQEMIEITTKRLQLPLTPRTKDKSRVSFIFQREIQNQRKEEPHLTEDSQDALQKLEDTRKKWDPEDEELTDSSVFPSPCCPHRHPEESEFSRASLDLSSLTETDSRRFHRDRDLSSSSNSSSSPTLPPSWTTPQLWRGNLESTNRQSRGQGAPDFIGKEIEEALRREQELKELRESREEHRPTFSPAPLVEQATRTAVSQFYPPLTTDKPVSVSSPRPSAHLSSISLITAQPWTSSSSSFSSLPAVRLPSVGGLTETLLQDFEERRAKQKLEESSYAGIQPVDDVNNEVVESTRVIRHKNQRALRWEAGVYANQDSQ</sequence>
<dbReference type="Pfam" id="PF15304">
    <property type="entry name" value="AKAP2_C"/>
    <property type="match status" value="1"/>
</dbReference>
<feature type="region of interest" description="Disordered" evidence="2">
    <location>
        <begin position="194"/>
        <end position="228"/>
    </location>
</feature>
<evidence type="ECO:0000259" key="3">
    <source>
        <dbReference type="Pfam" id="PF15304"/>
    </source>
</evidence>
<organism evidence="4 5">
    <name type="scientific">Acanthochromis polyacanthus</name>
    <name type="common">spiny chromis</name>
    <dbReference type="NCBI Taxonomy" id="80966"/>
    <lineage>
        <taxon>Eukaryota</taxon>
        <taxon>Metazoa</taxon>
        <taxon>Chordata</taxon>
        <taxon>Craniata</taxon>
        <taxon>Vertebrata</taxon>
        <taxon>Euteleostomi</taxon>
        <taxon>Actinopterygii</taxon>
        <taxon>Neopterygii</taxon>
        <taxon>Teleostei</taxon>
        <taxon>Neoteleostei</taxon>
        <taxon>Acanthomorphata</taxon>
        <taxon>Ovalentaria</taxon>
        <taxon>Pomacentridae</taxon>
        <taxon>Acanthochromis</taxon>
    </lineage>
</organism>
<feature type="compositionally biased region" description="Basic and acidic residues" evidence="2">
    <location>
        <begin position="20"/>
        <end position="31"/>
    </location>
</feature>